<dbReference type="Proteomes" id="UP000695000">
    <property type="component" value="Unplaced"/>
</dbReference>
<feature type="coiled-coil region" evidence="1">
    <location>
        <begin position="135"/>
        <end position="208"/>
    </location>
</feature>
<evidence type="ECO:0000256" key="1">
    <source>
        <dbReference type="SAM" id="Coils"/>
    </source>
</evidence>
<organism evidence="2 3">
    <name type="scientific">Nicrophorus vespilloides</name>
    <name type="common">Boreal carrion beetle</name>
    <dbReference type="NCBI Taxonomy" id="110193"/>
    <lineage>
        <taxon>Eukaryota</taxon>
        <taxon>Metazoa</taxon>
        <taxon>Ecdysozoa</taxon>
        <taxon>Arthropoda</taxon>
        <taxon>Hexapoda</taxon>
        <taxon>Insecta</taxon>
        <taxon>Pterygota</taxon>
        <taxon>Neoptera</taxon>
        <taxon>Endopterygota</taxon>
        <taxon>Coleoptera</taxon>
        <taxon>Polyphaga</taxon>
        <taxon>Staphyliniformia</taxon>
        <taxon>Silphidae</taxon>
        <taxon>Nicrophorinae</taxon>
        <taxon>Nicrophorus</taxon>
    </lineage>
</organism>
<reference evidence="3" key="1">
    <citation type="submission" date="2025-08" db="UniProtKB">
        <authorList>
            <consortium name="RefSeq"/>
        </authorList>
    </citation>
    <scope>IDENTIFICATION</scope>
    <source>
        <tissue evidence="3">Whole Larva</tissue>
    </source>
</reference>
<gene>
    <name evidence="3" type="primary">LOC108568374</name>
</gene>
<accession>A0ABM1NDM4</accession>
<feature type="coiled-coil region" evidence="1">
    <location>
        <begin position="68"/>
        <end position="95"/>
    </location>
</feature>
<evidence type="ECO:0000313" key="2">
    <source>
        <dbReference type="Proteomes" id="UP000695000"/>
    </source>
</evidence>
<sequence>MSLNMDLLPNESEIKEHLKNLSEEFDSLGLPSINVNVDVLEQLMNSIYGLIHMYRKSIAQNKELAMKQSALVNKTQNLEKQIDQVNSKLVTKESENVILSETLRKKDYDIESLKTDKTLLSKNVCALKNWSAQNERQLKHKLNSLEQEKESLKIKLGESIGIYASRDDATVEMLHKYKAKEEIYLDTINKLQQNNEQLLNEVLSLKEEVIIALCNTNTL</sequence>
<keyword evidence="1" id="KW-0175">Coiled coil</keyword>
<dbReference type="RefSeq" id="XP_017784924.1">
    <property type="nucleotide sequence ID" value="XM_017929435.1"/>
</dbReference>
<protein>
    <submittedName>
        <fullName evidence="3">Uncharacterized protein LOC108568374</fullName>
    </submittedName>
</protein>
<evidence type="ECO:0000313" key="3">
    <source>
        <dbReference type="RefSeq" id="XP_017784924.1"/>
    </source>
</evidence>
<dbReference type="GeneID" id="108568374"/>
<proteinExistence type="predicted"/>
<name>A0ABM1NDM4_NICVS</name>
<keyword evidence="2" id="KW-1185">Reference proteome</keyword>